<evidence type="ECO:0000313" key="5">
    <source>
        <dbReference type="EMBL" id="ENZ03199.1"/>
    </source>
</evidence>
<feature type="compositionally biased region" description="Basic and acidic residues" evidence="2">
    <location>
        <begin position="45"/>
        <end position="72"/>
    </location>
</feature>
<proteinExistence type="predicted"/>
<gene>
    <name evidence="5" type="ORF">HMPREF1092_00385</name>
</gene>
<evidence type="ECO:0000259" key="4">
    <source>
        <dbReference type="SMART" id="SM00646"/>
    </source>
</evidence>
<dbReference type="CDD" id="cd02696">
    <property type="entry name" value="MurNAc-LAA"/>
    <property type="match status" value="1"/>
</dbReference>
<reference evidence="5 6" key="1">
    <citation type="submission" date="2013-01" db="EMBL/GenBank/DDBJ databases">
        <title>The Genome Sequence of Clostridium colicanis 209318.</title>
        <authorList>
            <consortium name="The Broad Institute Genome Sequencing Platform"/>
            <person name="Earl A."/>
            <person name="Ward D."/>
            <person name="Feldgarden M."/>
            <person name="Gevers D."/>
            <person name="Courvalin P."/>
            <person name="Lambert T."/>
            <person name="Walker B."/>
            <person name="Young S.K."/>
            <person name="Zeng Q."/>
            <person name="Gargeya S."/>
            <person name="Fitzgerald M."/>
            <person name="Haas B."/>
            <person name="Abouelleil A."/>
            <person name="Alvarado L."/>
            <person name="Arachchi H.M."/>
            <person name="Berlin A.M."/>
            <person name="Chapman S.B."/>
            <person name="Dewar J."/>
            <person name="Goldberg J."/>
            <person name="Griggs A."/>
            <person name="Gujja S."/>
            <person name="Hansen M."/>
            <person name="Howarth C."/>
            <person name="Imamovic A."/>
            <person name="Larimer J."/>
            <person name="McCowan C."/>
            <person name="Murphy C."/>
            <person name="Neiman D."/>
            <person name="Pearson M."/>
            <person name="Priest M."/>
            <person name="Roberts A."/>
            <person name="Saif S."/>
            <person name="Shea T."/>
            <person name="Sisk P."/>
            <person name="Sykes S."/>
            <person name="Wortman J."/>
            <person name="Nusbaum C."/>
            <person name="Birren B."/>
        </authorList>
    </citation>
    <scope>NUCLEOTIDE SEQUENCE [LARGE SCALE GENOMIC DNA]</scope>
    <source>
        <strain evidence="5 6">209318</strain>
    </source>
</reference>
<dbReference type="HOGENOM" id="CLU_014322_3_1_9"/>
<feature type="compositionally biased region" description="Basic and acidic residues" evidence="2">
    <location>
        <begin position="108"/>
        <end position="125"/>
    </location>
</feature>
<dbReference type="GO" id="GO:0009253">
    <property type="term" value="P:peptidoglycan catabolic process"/>
    <property type="evidence" value="ECO:0007669"/>
    <property type="project" value="InterPro"/>
</dbReference>
<dbReference type="GO" id="GO:0030288">
    <property type="term" value="C:outer membrane-bounded periplasmic space"/>
    <property type="evidence" value="ECO:0007669"/>
    <property type="project" value="TreeGrafter"/>
</dbReference>
<accession>N9Y4X1</accession>
<feature type="region of interest" description="Disordered" evidence="2">
    <location>
        <begin position="94"/>
        <end position="125"/>
    </location>
</feature>
<keyword evidence="6" id="KW-1185">Reference proteome</keyword>
<feature type="signal peptide" evidence="3">
    <location>
        <begin position="1"/>
        <end position="25"/>
    </location>
</feature>
<keyword evidence="3" id="KW-0732">Signal</keyword>
<organism evidence="5 6">
    <name type="scientific">Clostridium thermobutyricum</name>
    <dbReference type="NCBI Taxonomy" id="29372"/>
    <lineage>
        <taxon>Bacteria</taxon>
        <taxon>Bacillati</taxon>
        <taxon>Bacillota</taxon>
        <taxon>Clostridia</taxon>
        <taxon>Eubacteriales</taxon>
        <taxon>Clostridiaceae</taxon>
        <taxon>Clostridium</taxon>
    </lineage>
</organism>
<dbReference type="SMART" id="SM00646">
    <property type="entry name" value="Ami_3"/>
    <property type="match status" value="1"/>
</dbReference>
<dbReference type="InterPro" id="IPR002508">
    <property type="entry name" value="MurNAc-LAA_cat"/>
</dbReference>
<dbReference type="InterPro" id="IPR050695">
    <property type="entry name" value="N-acetylmuramoyl_amidase_3"/>
</dbReference>
<keyword evidence="1" id="KW-0378">Hydrolase</keyword>
<evidence type="ECO:0000313" key="6">
    <source>
        <dbReference type="Proteomes" id="UP000013097"/>
    </source>
</evidence>
<dbReference type="eggNOG" id="COG0860">
    <property type="taxonomic scope" value="Bacteria"/>
</dbReference>
<dbReference type="PANTHER" id="PTHR30404">
    <property type="entry name" value="N-ACETYLMURAMOYL-L-ALANINE AMIDASE"/>
    <property type="match status" value="1"/>
</dbReference>
<feature type="domain" description="MurNAc-LAA" evidence="4">
    <location>
        <begin position="177"/>
        <end position="296"/>
    </location>
</feature>
<dbReference type="PROSITE" id="PS51257">
    <property type="entry name" value="PROKAR_LIPOPROTEIN"/>
    <property type="match status" value="1"/>
</dbReference>
<dbReference type="PANTHER" id="PTHR30404:SF0">
    <property type="entry name" value="N-ACETYLMURAMOYL-L-ALANINE AMIDASE AMIC"/>
    <property type="match status" value="1"/>
</dbReference>
<dbReference type="Pfam" id="PF01520">
    <property type="entry name" value="Amidase_3"/>
    <property type="match status" value="1"/>
</dbReference>
<feature type="region of interest" description="Disordered" evidence="2">
    <location>
        <begin position="38"/>
        <end position="72"/>
    </location>
</feature>
<feature type="chain" id="PRO_5039250729" description="MurNAc-LAA domain-containing protein" evidence="3">
    <location>
        <begin position="26"/>
        <end position="301"/>
    </location>
</feature>
<name>N9Y4X1_9CLOT</name>
<protein>
    <recommendedName>
        <fullName evidence="4">MurNAc-LAA domain-containing protein</fullName>
    </recommendedName>
</protein>
<dbReference type="SUPFAM" id="SSF53187">
    <property type="entry name" value="Zn-dependent exopeptidases"/>
    <property type="match status" value="1"/>
</dbReference>
<dbReference type="Gene3D" id="3.40.630.40">
    <property type="entry name" value="Zn-dependent exopeptidases"/>
    <property type="match status" value="1"/>
</dbReference>
<evidence type="ECO:0000256" key="1">
    <source>
        <dbReference type="ARBA" id="ARBA00022801"/>
    </source>
</evidence>
<comment type="caution">
    <text evidence="5">The sequence shown here is derived from an EMBL/GenBank/DDBJ whole genome shotgun (WGS) entry which is preliminary data.</text>
</comment>
<dbReference type="GO" id="GO:0008745">
    <property type="term" value="F:N-acetylmuramoyl-L-alanine amidase activity"/>
    <property type="evidence" value="ECO:0007669"/>
    <property type="project" value="InterPro"/>
</dbReference>
<dbReference type="PATRIC" id="fig|999411.4.peg.370"/>
<sequence>MKNMRRLSFAFALIICSFIFVGCGASNNTNKTLNNNLVNESNENSSKESENEKDKLKKLEEDKNNLEENKESIEDLEENKDIINEEISSKNKNGIKIVLDPGHSKNPGTEKEKISPDSNEMKLKDTSGSVGLISKKNEYEIAMDVTLKLKELLEKDGYTVVLTKDNVENSLSSIERAEFGNRENANLMIRIHCDSFSNSNAKGASMLVPKQRGYITKEISEKSIEYGKNIIEEYTKKTGLNNKGLQYRSDLTGFNWSKIPVVLLELGFISNPEEDKFLSSEENINTIAEGIKDGIEKINFK</sequence>
<dbReference type="Proteomes" id="UP000013097">
    <property type="component" value="Unassembled WGS sequence"/>
</dbReference>
<evidence type="ECO:0000256" key="2">
    <source>
        <dbReference type="SAM" id="MobiDB-lite"/>
    </source>
</evidence>
<dbReference type="EMBL" id="AGYT01000007">
    <property type="protein sequence ID" value="ENZ03199.1"/>
    <property type="molecule type" value="Genomic_DNA"/>
</dbReference>
<evidence type="ECO:0000256" key="3">
    <source>
        <dbReference type="SAM" id="SignalP"/>
    </source>
</evidence>
<dbReference type="AlphaFoldDB" id="N9Y4X1"/>